<evidence type="ECO:0000313" key="2">
    <source>
        <dbReference type="Proteomes" id="UP001305702"/>
    </source>
</evidence>
<dbReference type="AlphaFoldDB" id="A0AA96LFU3"/>
<dbReference type="EMBL" id="CP130318">
    <property type="protein sequence ID" value="WNQ13011.1"/>
    <property type="molecule type" value="Genomic_DNA"/>
</dbReference>
<proteinExistence type="predicted"/>
<organism evidence="1 2">
    <name type="scientific">Paenibacillus aurantius</name>
    <dbReference type="NCBI Taxonomy" id="2918900"/>
    <lineage>
        <taxon>Bacteria</taxon>
        <taxon>Bacillati</taxon>
        <taxon>Bacillota</taxon>
        <taxon>Bacilli</taxon>
        <taxon>Bacillales</taxon>
        <taxon>Paenibacillaceae</taxon>
        <taxon>Paenibacillus</taxon>
    </lineage>
</organism>
<protein>
    <submittedName>
        <fullName evidence="1">Uncharacterized protein</fullName>
    </submittedName>
</protein>
<dbReference type="Proteomes" id="UP001305702">
    <property type="component" value="Chromosome"/>
</dbReference>
<dbReference type="KEGG" id="paun:MJA45_08285"/>
<reference evidence="1 2" key="1">
    <citation type="submission" date="2022-02" db="EMBL/GenBank/DDBJ databases">
        <title>Paenibacillus sp. MBLB1776 Whole Genome Shotgun Sequencing.</title>
        <authorList>
            <person name="Hwang C.Y."/>
            <person name="Cho E.-S."/>
            <person name="Seo M.-J."/>
        </authorList>
    </citation>
    <scope>NUCLEOTIDE SEQUENCE [LARGE SCALE GENOMIC DNA]</scope>
    <source>
        <strain evidence="1 2">MBLB1776</strain>
    </source>
</reference>
<accession>A0AA96LFU3</accession>
<dbReference type="RefSeq" id="WP_315606791.1">
    <property type="nucleotide sequence ID" value="NZ_CP130318.1"/>
</dbReference>
<gene>
    <name evidence="1" type="ORF">MJA45_08285</name>
</gene>
<evidence type="ECO:0000313" key="1">
    <source>
        <dbReference type="EMBL" id="WNQ13011.1"/>
    </source>
</evidence>
<keyword evidence="2" id="KW-1185">Reference proteome</keyword>
<sequence length="59" mass="6421">MRRSAKEALLLSAVAIALPAPYGESTVSELGRENGGPPFEENAMQPVEVVQLVPRTMRR</sequence>
<name>A0AA96LFU3_9BACL</name>